<evidence type="ECO:0000256" key="3">
    <source>
        <dbReference type="ARBA" id="ARBA00022448"/>
    </source>
</evidence>
<comment type="subcellular location">
    <subcellularLocation>
        <location evidence="1">Membrane</location>
        <topology evidence="1">Multi-pass membrane protein</topology>
    </subcellularLocation>
</comment>
<protein>
    <submittedName>
        <fullName evidence="10">Unannotated protein</fullName>
    </submittedName>
</protein>
<keyword evidence="5 8" id="KW-1133">Transmembrane helix</keyword>
<gene>
    <name evidence="10" type="ORF">UFOPK1835_02128</name>
</gene>
<keyword evidence="4 8" id="KW-0812">Transmembrane</keyword>
<feature type="transmembrane region" description="Helical" evidence="8">
    <location>
        <begin position="133"/>
        <end position="152"/>
    </location>
</feature>
<feature type="domain" description="Ammonium transporter AmtB-like" evidence="9">
    <location>
        <begin position="2"/>
        <end position="226"/>
    </location>
</feature>
<reference evidence="10" key="1">
    <citation type="submission" date="2020-05" db="EMBL/GenBank/DDBJ databases">
        <authorList>
            <person name="Chiriac C."/>
            <person name="Salcher M."/>
            <person name="Ghai R."/>
            <person name="Kavagutti S V."/>
        </authorList>
    </citation>
    <scope>NUCLEOTIDE SEQUENCE</scope>
</reference>
<organism evidence="10">
    <name type="scientific">freshwater metagenome</name>
    <dbReference type="NCBI Taxonomy" id="449393"/>
    <lineage>
        <taxon>unclassified sequences</taxon>
        <taxon>metagenomes</taxon>
        <taxon>ecological metagenomes</taxon>
    </lineage>
</organism>
<evidence type="ECO:0000256" key="8">
    <source>
        <dbReference type="SAM" id="Phobius"/>
    </source>
</evidence>
<dbReference type="EMBL" id="CAEZUP010000148">
    <property type="protein sequence ID" value="CAB4625722.1"/>
    <property type="molecule type" value="Genomic_DNA"/>
</dbReference>
<proteinExistence type="inferred from homology"/>
<evidence type="ECO:0000256" key="1">
    <source>
        <dbReference type="ARBA" id="ARBA00004141"/>
    </source>
</evidence>
<feature type="transmembrane region" description="Helical" evidence="8">
    <location>
        <begin position="172"/>
        <end position="196"/>
    </location>
</feature>
<keyword evidence="7" id="KW-0924">Ammonia transport</keyword>
<evidence type="ECO:0000313" key="10">
    <source>
        <dbReference type="EMBL" id="CAB4625722.1"/>
    </source>
</evidence>
<dbReference type="PANTHER" id="PTHR43029:SF10">
    <property type="entry name" value="AMMONIUM TRANSPORTER MEP2"/>
    <property type="match status" value="1"/>
</dbReference>
<feature type="transmembrane region" description="Helical" evidence="8">
    <location>
        <begin position="79"/>
        <end position="99"/>
    </location>
</feature>
<name>A0A6J6IMF0_9ZZZZ</name>
<dbReference type="GO" id="GO:0008519">
    <property type="term" value="F:ammonium channel activity"/>
    <property type="evidence" value="ECO:0007669"/>
    <property type="project" value="InterPro"/>
</dbReference>
<evidence type="ECO:0000256" key="6">
    <source>
        <dbReference type="ARBA" id="ARBA00023136"/>
    </source>
</evidence>
<evidence type="ECO:0000259" key="9">
    <source>
        <dbReference type="Pfam" id="PF00909"/>
    </source>
</evidence>
<dbReference type="InterPro" id="IPR024041">
    <property type="entry name" value="NH4_transpt_AmtB-like_dom"/>
</dbReference>
<evidence type="ECO:0000256" key="5">
    <source>
        <dbReference type="ARBA" id="ARBA00022989"/>
    </source>
</evidence>
<feature type="transmembrane region" description="Helical" evidence="8">
    <location>
        <begin position="47"/>
        <end position="67"/>
    </location>
</feature>
<sequence length="238" mass="24944">MLGKRHGWPREGMHPHSLPLTLLGTGILWFGWFGFNAGSALHANGVAAQALMNTFLAASAGMLGWLLVERIKDGKPTTLGAASGAVAGLVAITPCAGFVGGMSPILIGFAAGVLCVLAIGLKFRFKYDDSLDVIGVHLVGGIIGALLLGFFADSKVNELVVDEGVFLGGGFKLLWFQFVASAATFAFSFVLSFAIAKVIDKLVGLRVSSEDEDEGLDYSQHAETAYSFGSTGSMDRLP</sequence>
<evidence type="ECO:0000256" key="4">
    <source>
        <dbReference type="ARBA" id="ARBA00022692"/>
    </source>
</evidence>
<keyword evidence="3" id="KW-0813">Transport</keyword>
<feature type="transmembrane region" description="Helical" evidence="8">
    <location>
        <begin position="20"/>
        <end position="41"/>
    </location>
</feature>
<dbReference type="Gene3D" id="1.10.3430.10">
    <property type="entry name" value="Ammonium transporter AmtB like domains"/>
    <property type="match status" value="1"/>
</dbReference>
<dbReference type="Pfam" id="PF00909">
    <property type="entry name" value="Ammonium_transp"/>
    <property type="match status" value="1"/>
</dbReference>
<keyword evidence="6 8" id="KW-0472">Membrane</keyword>
<feature type="transmembrane region" description="Helical" evidence="8">
    <location>
        <begin position="105"/>
        <end position="121"/>
    </location>
</feature>
<dbReference type="PANTHER" id="PTHR43029">
    <property type="entry name" value="AMMONIUM TRANSPORTER MEP2"/>
    <property type="match status" value="1"/>
</dbReference>
<comment type="similarity">
    <text evidence="2">Belongs to the ammonia transporter channel (TC 1.A.11.2) family.</text>
</comment>
<evidence type="ECO:0000256" key="2">
    <source>
        <dbReference type="ARBA" id="ARBA00005887"/>
    </source>
</evidence>
<dbReference type="InterPro" id="IPR001905">
    <property type="entry name" value="Ammonium_transpt"/>
</dbReference>
<evidence type="ECO:0000256" key="7">
    <source>
        <dbReference type="ARBA" id="ARBA00023177"/>
    </source>
</evidence>
<dbReference type="SUPFAM" id="SSF111352">
    <property type="entry name" value="Ammonium transporter"/>
    <property type="match status" value="1"/>
</dbReference>
<dbReference type="GO" id="GO:0005886">
    <property type="term" value="C:plasma membrane"/>
    <property type="evidence" value="ECO:0007669"/>
    <property type="project" value="TreeGrafter"/>
</dbReference>
<accession>A0A6J6IMF0</accession>
<dbReference type="AlphaFoldDB" id="A0A6J6IMF0"/>
<dbReference type="InterPro" id="IPR029020">
    <property type="entry name" value="Ammonium/urea_transptr"/>
</dbReference>